<gene>
    <name evidence="2" type="ORF">AVEN_51921_1</name>
</gene>
<sequence>MDDYFPVATRISAKKIKAFKHHADENTESKEIYRGYILNGENSIVVFDGYSEEPTTKNEEQTNRRASRH</sequence>
<dbReference type="EMBL" id="BGPR01008875">
    <property type="protein sequence ID" value="GBN36645.1"/>
    <property type="molecule type" value="Genomic_DNA"/>
</dbReference>
<dbReference type="Proteomes" id="UP000499080">
    <property type="component" value="Unassembled WGS sequence"/>
</dbReference>
<evidence type="ECO:0000256" key="1">
    <source>
        <dbReference type="SAM" id="MobiDB-lite"/>
    </source>
</evidence>
<accession>A0A4Y2NB84</accession>
<dbReference type="AlphaFoldDB" id="A0A4Y2NB84"/>
<proteinExistence type="predicted"/>
<name>A0A4Y2NB84_ARAVE</name>
<comment type="caution">
    <text evidence="2">The sequence shown here is derived from an EMBL/GenBank/DDBJ whole genome shotgun (WGS) entry which is preliminary data.</text>
</comment>
<organism evidence="2 3">
    <name type="scientific">Araneus ventricosus</name>
    <name type="common">Orbweaver spider</name>
    <name type="synonym">Epeira ventricosa</name>
    <dbReference type="NCBI Taxonomy" id="182803"/>
    <lineage>
        <taxon>Eukaryota</taxon>
        <taxon>Metazoa</taxon>
        <taxon>Ecdysozoa</taxon>
        <taxon>Arthropoda</taxon>
        <taxon>Chelicerata</taxon>
        <taxon>Arachnida</taxon>
        <taxon>Araneae</taxon>
        <taxon>Araneomorphae</taxon>
        <taxon>Entelegynae</taxon>
        <taxon>Araneoidea</taxon>
        <taxon>Araneidae</taxon>
        <taxon>Araneus</taxon>
    </lineage>
</organism>
<protein>
    <submittedName>
        <fullName evidence="2">Uncharacterized protein</fullName>
    </submittedName>
</protein>
<keyword evidence="3" id="KW-1185">Reference proteome</keyword>
<feature type="compositionally biased region" description="Basic and acidic residues" evidence="1">
    <location>
        <begin position="54"/>
        <end position="63"/>
    </location>
</feature>
<feature type="region of interest" description="Disordered" evidence="1">
    <location>
        <begin position="50"/>
        <end position="69"/>
    </location>
</feature>
<reference evidence="2 3" key="1">
    <citation type="journal article" date="2019" name="Sci. Rep.">
        <title>Orb-weaving spider Araneus ventricosus genome elucidates the spidroin gene catalogue.</title>
        <authorList>
            <person name="Kono N."/>
            <person name="Nakamura H."/>
            <person name="Ohtoshi R."/>
            <person name="Moran D.A.P."/>
            <person name="Shinohara A."/>
            <person name="Yoshida Y."/>
            <person name="Fujiwara M."/>
            <person name="Mori M."/>
            <person name="Tomita M."/>
            <person name="Arakawa K."/>
        </authorList>
    </citation>
    <scope>NUCLEOTIDE SEQUENCE [LARGE SCALE GENOMIC DNA]</scope>
</reference>
<evidence type="ECO:0000313" key="3">
    <source>
        <dbReference type="Proteomes" id="UP000499080"/>
    </source>
</evidence>
<evidence type="ECO:0000313" key="2">
    <source>
        <dbReference type="EMBL" id="GBN36645.1"/>
    </source>
</evidence>